<keyword evidence="6" id="KW-0804">Transcription</keyword>
<feature type="compositionally biased region" description="Acidic residues" evidence="8">
    <location>
        <begin position="198"/>
        <end position="207"/>
    </location>
</feature>
<evidence type="ECO:0000256" key="1">
    <source>
        <dbReference type="ARBA" id="ARBA00004123"/>
    </source>
</evidence>
<feature type="domain" description="C2H2-type" evidence="9">
    <location>
        <begin position="698"/>
        <end position="725"/>
    </location>
</feature>
<feature type="region of interest" description="Disordered" evidence="8">
    <location>
        <begin position="880"/>
        <end position="906"/>
    </location>
</feature>
<keyword evidence="3" id="KW-0863">Zinc-finger</keyword>
<dbReference type="PANTHER" id="PTHR46179:SF13">
    <property type="entry name" value="C2H2-TYPE DOMAIN-CONTAINING PROTEIN"/>
    <property type="match status" value="1"/>
</dbReference>
<keyword evidence="11" id="KW-1185">Reference proteome</keyword>
<keyword evidence="7" id="KW-0539">Nucleus</keyword>
<dbReference type="SMART" id="SM00355">
    <property type="entry name" value="ZnF_C2H2"/>
    <property type="match status" value="4"/>
</dbReference>
<feature type="compositionally biased region" description="Polar residues" evidence="8">
    <location>
        <begin position="253"/>
        <end position="264"/>
    </location>
</feature>
<dbReference type="InterPro" id="IPR051061">
    <property type="entry name" value="Zinc_finger_trans_reg"/>
</dbReference>
<feature type="region of interest" description="Disordered" evidence="8">
    <location>
        <begin position="918"/>
        <end position="941"/>
    </location>
</feature>
<name>A0AAJ0HAQ0_9PEZI</name>
<dbReference type="GO" id="GO:0008270">
    <property type="term" value="F:zinc ion binding"/>
    <property type="evidence" value="ECO:0007669"/>
    <property type="project" value="UniProtKB-KW"/>
</dbReference>
<dbReference type="InterPro" id="IPR036236">
    <property type="entry name" value="Znf_C2H2_sf"/>
</dbReference>
<keyword evidence="4" id="KW-0862">Zinc</keyword>
<feature type="domain" description="C2H2-type" evidence="9">
    <location>
        <begin position="786"/>
        <end position="806"/>
    </location>
</feature>
<keyword evidence="2" id="KW-0479">Metal-binding</keyword>
<dbReference type="GO" id="GO:0005634">
    <property type="term" value="C:nucleus"/>
    <property type="evidence" value="ECO:0007669"/>
    <property type="project" value="UniProtKB-SubCell"/>
</dbReference>
<dbReference type="InterPro" id="IPR013087">
    <property type="entry name" value="Znf_C2H2_type"/>
</dbReference>
<evidence type="ECO:0000256" key="5">
    <source>
        <dbReference type="ARBA" id="ARBA00023015"/>
    </source>
</evidence>
<proteinExistence type="predicted"/>
<dbReference type="SUPFAM" id="SSF57667">
    <property type="entry name" value="beta-beta-alpha zinc fingers"/>
    <property type="match status" value="1"/>
</dbReference>
<dbReference type="Proteomes" id="UP001275084">
    <property type="component" value="Unassembled WGS sequence"/>
</dbReference>
<feature type="compositionally biased region" description="Low complexity" evidence="8">
    <location>
        <begin position="266"/>
        <end position="281"/>
    </location>
</feature>
<reference evidence="10" key="1">
    <citation type="journal article" date="2023" name="Mol. Phylogenet. Evol.">
        <title>Genome-scale phylogeny and comparative genomics of the fungal order Sordariales.</title>
        <authorList>
            <person name="Hensen N."/>
            <person name="Bonometti L."/>
            <person name="Westerberg I."/>
            <person name="Brannstrom I.O."/>
            <person name="Guillou S."/>
            <person name="Cros-Aarteil S."/>
            <person name="Calhoun S."/>
            <person name="Haridas S."/>
            <person name="Kuo A."/>
            <person name="Mondo S."/>
            <person name="Pangilinan J."/>
            <person name="Riley R."/>
            <person name="LaButti K."/>
            <person name="Andreopoulos B."/>
            <person name="Lipzen A."/>
            <person name="Chen C."/>
            <person name="Yan M."/>
            <person name="Daum C."/>
            <person name="Ng V."/>
            <person name="Clum A."/>
            <person name="Steindorff A."/>
            <person name="Ohm R.A."/>
            <person name="Martin F."/>
            <person name="Silar P."/>
            <person name="Natvig D.O."/>
            <person name="Lalanne C."/>
            <person name="Gautier V."/>
            <person name="Ament-Velasquez S.L."/>
            <person name="Kruys A."/>
            <person name="Hutchinson M.I."/>
            <person name="Powell A.J."/>
            <person name="Barry K."/>
            <person name="Miller A.N."/>
            <person name="Grigoriev I.V."/>
            <person name="Debuchy R."/>
            <person name="Gladieux P."/>
            <person name="Hiltunen Thoren M."/>
            <person name="Johannesson H."/>
        </authorList>
    </citation>
    <scope>NUCLEOTIDE SEQUENCE</scope>
    <source>
        <strain evidence="10">CBS 955.72</strain>
    </source>
</reference>
<evidence type="ECO:0000256" key="3">
    <source>
        <dbReference type="ARBA" id="ARBA00022771"/>
    </source>
</evidence>
<dbReference type="GO" id="GO:0006357">
    <property type="term" value="P:regulation of transcription by RNA polymerase II"/>
    <property type="evidence" value="ECO:0007669"/>
    <property type="project" value="TreeGrafter"/>
</dbReference>
<comment type="caution">
    <text evidence="10">The sequence shown here is derived from an EMBL/GenBank/DDBJ whole genome shotgun (WGS) entry which is preliminary data.</text>
</comment>
<evidence type="ECO:0000256" key="8">
    <source>
        <dbReference type="SAM" id="MobiDB-lite"/>
    </source>
</evidence>
<feature type="compositionally biased region" description="Basic residues" evidence="8">
    <location>
        <begin position="885"/>
        <end position="896"/>
    </location>
</feature>
<feature type="region of interest" description="Disordered" evidence="8">
    <location>
        <begin position="198"/>
        <end position="316"/>
    </location>
</feature>
<evidence type="ECO:0000259" key="9">
    <source>
        <dbReference type="SMART" id="SM00355"/>
    </source>
</evidence>
<evidence type="ECO:0000256" key="2">
    <source>
        <dbReference type="ARBA" id="ARBA00022723"/>
    </source>
</evidence>
<dbReference type="PANTHER" id="PTHR46179">
    <property type="entry name" value="ZINC FINGER PROTEIN"/>
    <property type="match status" value="1"/>
</dbReference>
<sequence>MTIRRVTTSHRKKLANPQESCGREILTTRIGRKRAWWACGSAMKQFESEIEDDLDSALRNTALGYADIYIRLYMIGSRPETAGPIIMVCCSNPTVKDDAESSIRRSGILQKYPEFRLGASALPLEQPQPARALGADTEMEDLPGPGDVLSTSPLPKIGRRLFTVSEDGQGLRSATGGPILYIGDKCYQLTVNHIFEAEEPSPQDTDYDECHFDGQSDDEDDTGSEPDYVATCRGSLSPKTPARSWAESDDGNTEASGSSSQMSVIPSPRSPRSQTSPESPRVAVESPRPTPQHATTSPNRDGLVPAGTAGISSKEGSNRGLDYVLIPVDAPEGANEVQLETDTGVMTLQVGKVAPMSSEEKNIRALTASGGVVRGVLIPGATYFRKANASSLQKIYAVELDGVVVEGDCGAAVMDEKTGDFYGHIVRGCSGTQIAYIVAATDVLEDLRTRLGQDVMLAGLEKKQEELRGQEAAEQLDSRDTALVKFEASKRDKSSVLKTEHAGLGGMASSTSSRSYQFDPRDYLASPFGYEGGGFKSEGFELIGPNLHPPDPSGSWFYLGFPDTMMLSQTGLFGMHGPSPAIYSGSPFGHYLEATPCTPCEDSGYGGSGSMDIEETGEFESALNSGLDSGSCGSATFEMPSKEFQLCSPRFGETSIPRFEGSGTEKGMPKGRCPHPDCGKTFKDLKAHMLTHQTERPEKCPVSTCQHHAKGFARKYDRNRHTQTHYKGTMVCGFCPGPVSVAEKAFNRADVFKRHLTAVHGVEHRPPKSRKKAVAAKVRYAPGVIGKCSTCSQTFANAQDFYEHLDDCVLRAVMEDPAEAIQARRLAEIDKDEGAPATLAKHGLSDVDYDVDTGTESGDEEGECNGWSFDSEVYKKSGSLGGTSRRVKAMKRRRRDGPKSRVTKDDQLPLFMGHKGQVQLGDGHSCETDLGTHGSVERVID</sequence>
<dbReference type="Gene3D" id="3.30.160.60">
    <property type="entry name" value="Classic Zinc Finger"/>
    <property type="match status" value="1"/>
</dbReference>
<evidence type="ECO:0000256" key="6">
    <source>
        <dbReference type="ARBA" id="ARBA00023163"/>
    </source>
</evidence>
<dbReference type="AlphaFoldDB" id="A0AAJ0HAQ0"/>
<gene>
    <name evidence="10" type="ORF">B0T25DRAFT_269799</name>
</gene>
<keyword evidence="5" id="KW-0805">Transcription regulation</keyword>
<evidence type="ECO:0000256" key="4">
    <source>
        <dbReference type="ARBA" id="ARBA00022833"/>
    </source>
</evidence>
<feature type="compositionally biased region" description="Basic and acidic residues" evidence="8">
    <location>
        <begin position="897"/>
        <end position="906"/>
    </location>
</feature>
<feature type="domain" description="C2H2-type" evidence="9">
    <location>
        <begin position="730"/>
        <end position="760"/>
    </location>
</feature>
<feature type="compositionally biased region" description="Acidic residues" evidence="8">
    <location>
        <begin position="215"/>
        <end position="224"/>
    </location>
</feature>
<accession>A0AAJ0HAQ0</accession>
<evidence type="ECO:0000313" key="11">
    <source>
        <dbReference type="Proteomes" id="UP001275084"/>
    </source>
</evidence>
<dbReference type="EMBL" id="JAUIQD010000006">
    <property type="protein sequence ID" value="KAK3346134.1"/>
    <property type="molecule type" value="Genomic_DNA"/>
</dbReference>
<feature type="domain" description="C2H2-type" evidence="9">
    <location>
        <begin position="671"/>
        <end position="692"/>
    </location>
</feature>
<reference evidence="10" key="2">
    <citation type="submission" date="2023-06" db="EMBL/GenBank/DDBJ databases">
        <authorList>
            <consortium name="Lawrence Berkeley National Laboratory"/>
            <person name="Haridas S."/>
            <person name="Hensen N."/>
            <person name="Bonometti L."/>
            <person name="Westerberg I."/>
            <person name="Brannstrom I.O."/>
            <person name="Guillou S."/>
            <person name="Cros-Aarteil S."/>
            <person name="Calhoun S."/>
            <person name="Kuo A."/>
            <person name="Mondo S."/>
            <person name="Pangilinan J."/>
            <person name="Riley R."/>
            <person name="Labutti K."/>
            <person name="Andreopoulos B."/>
            <person name="Lipzen A."/>
            <person name="Chen C."/>
            <person name="Yanf M."/>
            <person name="Daum C."/>
            <person name="Ng V."/>
            <person name="Clum A."/>
            <person name="Steindorff A."/>
            <person name="Ohm R."/>
            <person name="Martin F."/>
            <person name="Silar P."/>
            <person name="Natvig D."/>
            <person name="Lalanne C."/>
            <person name="Gautier V."/>
            <person name="Ament-Velasquez S.L."/>
            <person name="Kruys A."/>
            <person name="Hutchinson M.I."/>
            <person name="Powell A.J."/>
            <person name="Barry K."/>
            <person name="Miller A.N."/>
            <person name="Grigoriev I.V."/>
            <person name="Debuchy R."/>
            <person name="Gladieux P."/>
            <person name="Thoren M.H."/>
            <person name="Johannesson H."/>
        </authorList>
    </citation>
    <scope>NUCLEOTIDE SEQUENCE</scope>
    <source>
        <strain evidence="10">CBS 955.72</strain>
    </source>
</reference>
<organism evidence="10 11">
    <name type="scientific">Lasiosphaeria hispida</name>
    <dbReference type="NCBI Taxonomy" id="260671"/>
    <lineage>
        <taxon>Eukaryota</taxon>
        <taxon>Fungi</taxon>
        <taxon>Dikarya</taxon>
        <taxon>Ascomycota</taxon>
        <taxon>Pezizomycotina</taxon>
        <taxon>Sordariomycetes</taxon>
        <taxon>Sordariomycetidae</taxon>
        <taxon>Sordariales</taxon>
        <taxon>Lasiosphaeriaceae</taxon>
        <taxon>Lasiosphaeria</taxon>
    </lineage>
</organism>
<protein>
    <recommendedName>
        <fullName evidence="9">C2H2-type domain-containing protein</fullName>
    </recommendedName>
</protein>
<evidence type="ECO:0000256" key="7">
    <source>
        <dbReference type="ARBA" id="ARBA00023242"/>
    </source>
</evidence>
<evidence type="ECO:0000313" key="10">
    <source>
        <dbReference type="EMBL" id="KAK3346134.1"/>
    </source>
</evidence>
<comment type="subcellular location">
    <subcellularLocation>
        <location evidence="1">Nucleus</location>
    </subcellularLocation>
</comment>